<feature type="repeat" description="PPR" evidence="3">
    <location>
        <begin position="171"/>
        <end position="205"/>
    </location>
</feature>
<dbReference type="GO" id="GO:0045727">
    <property type="term" value="P:positive regulation of translation"/>
    <property type="evidence" value="ECO:0007669"/>
    <property type="project" value="TreeGrafter"/>
</dbReference>
<keyword evidence="2" id="KW-0677">Repeat</keyword>
<protein>
    <recommendedName>
        <fullName evidence="5">Smr domain-containing protein</fullName>
    </recommendedName>
</protein>
<evidence type="ECO:0000256" key="3">
    <source>
        <dbReference type="PROSITE-ProRule" id="PRU00708"/>
    </source>
</evidence>
<feature type="repeat" description="PPR" evidence="3">
    <location>
        <begin position="206"/>
        <end position="240"/>
    </location>
</feature>
<dbReference type="FunFam" id="1.25.40.10:FF:000485">
    <property type="entry name" value="pentatricopeptide repeat-containing protein At4g16390, chloroplastic"/>
    <property type="match status" value="1"/>
</dbReference>
<feature type="domain" description="Smr" evidence="5">
    <location>
        <begin position="598"/>
        <end position="678"/>
    </location>
</feature>
<dbReference type="PANTHER" id="PTHR47447">
    <property type="entry name" value="OS03G0856100 PROTEIN"/>
    <property type="match status" value="1"/>
</dbReference>
<dbReference type="GO" id="GO:0009570">
    <property type="term" value="C:chloroplast stroma"/>
    <property type="evidence" value="ECO:0007669"/>
    <property type="project" value="TreeGrafter"/>
</dbReference>
<dbReference type="InterPro" id="IPR011990">
    <property type="entry name" value="TPR-like_helical_dom_sf"/>
</dbReference>
<dbReference type="Pfam" id="PF12854">
    <property type="entry name" value="PPR_1"/>
    <property type="match status" value="1"/>
</dbReference>
<dbReference type="GO" id="GO:0009658">
    <property type="term" value="P:chloroplast organization"/>
    <property type="evidence" value="ECO:0007669"/>
    <property type="project" value="UniProtKB-ARBA"/>
</dbReference>
<dbReference type="Gene3D" id="1.25.40.10">
    <property type="entry name" value="Tetratricopeptide repeat domain"/>
    <property type="match status" value="3"/>
</dbReference>
<dbReference type="Pfam" id="PF13041">
    <property type="entry name" value="PPR_2"/>
    <property type="match status" value="3"/>
</dbReference>
<feature type="repeat" description="PPR" evidence="3">
    <location>
        <begin position="311"/>
        <end position="345"/>
    </location>
</feature>
<dbReference type="FunFam" id="1.25.40.10:FF:000423">
    <property type="entry name" value="Pentatricopeptide repeat-containing protein, chloroplastic"/>
    <property type="match status" value="1"/>
</dbReference>
<sequence>MAYNLCSSPSSLCKPLCNTPSSSSRDSKSRNLNSNFYHSSKINTLSFQSRTTSLQITNTKKYHDRGTSKDSNFNEETGSSSKSYIWVNPKSSRASIHRKRSYDAKYTSLVNAAKSLNSCSSNKNDVLHVLSEFDDKFLEQDAVVVLNNMSNPDTALLALKFFQERLKFQREVVVYNVTLKVFRKGRDLDKAEKLFDEMLERGVKPDNFTFSTIISCARLCNLADKAVEWFEKMPSFGLEPDDVTFSTMIDSYGRAGKVEKALSLYDRARTGEWRIDATTFSTLIRIYKVAGDFDGCLNVYEEMKALGVKPNLVVYNILLDAMGRAKRPWQVKKFYQDLIDSGLSPSFATYAALLHAYGRARYGDDAIKIYREMKEKGLGLNVVLYNSILAMCADLGYVDKAVEIFEDMKSSGIKPDSWTFSSMITIFSCCGKVSDSENTLNEMFEAGFQPNIFVLTSLIQCYGKAQRIDDVVMTFNRIFELVITPDDRFCGCLLNVMTQTPNEELGKLVKCVERVNQKLGYVVKLLVEEQDIEGNFKNEATDLFDSISTEVKKAYCNCLIDLCVKLNMMDRACELLELGLALEIYTDIMSRTSTQWSLNLKSLSPGAALTALHIWMNDLSKGRQVPPLLGINTGHGKHKYSEKGLANVFESHLKELNSPFHEAPDKVGWFLTTKVAAESWLESRKSTDANMASSLSTVSAELSGCLIKSKTSLSLSLLVRISNALCIKLNETFGFEHLLTMNHLPRLLLKSELHKWYSCNKVLLLHYRLNQFWTSGIQSALLV</sequence>
<feature type="repeat" description="PPR" evidence="3">
    <location>
        <begin position="416"/>
        <end position="450"/>
    </location>
</feature>
<name>A0A6N2K5D4_SALVM</name>
<reference evidence="6" key="1">
    <citation type="submission" date="2019-03" db="EMBL/GenBank/DDBJ databases">
        <authorList>
            <person name="Mank J."/>
            <person name="Almeida P."/>
        </authorList>
    </citation>
    <scope>NUCLEOTIDE SEQUENCE</scope>
    <source>
        <strain evidence="6">78183</strain>
    </source>
</reference>
<dbReference type="NCBIfam" id="TIGR00756">
    <property type="entry name" value="PPR"/>
    <property type="match status" value="7"/>
</dbReference>
<proteinExistence type="inferred from homology"/>
<comment type="similarity">
    <text evidence="1">Belongs to the PPR family. P subfamily.</text>
</comment>
<evidence type="ECO:0000256" key="1">
    <source>
        <dbReference type="ARBA" id="ARBA00007626"/>
    </source>
</evidence>
<gene>
    <name evidence="6" type="ORF">SVIM_LOCUS10847</name>
</gene>
<dbReference type="PANTHER" id="PTHR47447:SF12">
    <property type="entry name" value="PENTATRICOPEPTIDE REPEAT-CONTAINING PROTEIN ATP4 HOMOLOG, CHLOROPLASTIC"/>
    <property type="match status" value="1"/>
</dbReference>
<feature type="repeat" description="PPR" evidence="3">
    <location>
        <begin position="346"/>
        <end position="380"/>
    </location>
</feature>
<dbReference type="GO" id="GO:0042134">
    <property type="term" value="F:rRNA primary transcript binding"/>
    <property type="evidence" value="ECO:0007669"/>
    <property type="project" value="TreeGrafter"/>
</dbReference>
<dbReference type="EMBL" id="CAADRP010000002">
    <property type="protein sequence ID" value="VFU21107.1"/>
    <property type="molecule type" value="Genomic_DNA"/>
</dbReference>
<feature type="compositionally biased region" description="Polar residues" evidence="4">
    <location>
        <begin position="69"/>
        <end position="81"/>
    </location>
</feature>
<dbReference type="Pfam" id="PF01535">
    <property type="entry name" value="PPR"/>
    <property type="match status" value="3"/>
</dbReference>
<feature type="repeat" description="PPR" evidence="3">
    <location>
        <begin position="276"/>
        <end position="310"/>
    </location>
</feature>
<feature type="region of interest" description="Disordered" evidence="4">
    <location>
        <begin position="58"/>
        <end position="81"/>
    </location>
</feature>
<dbReference type="FunFam" id="1.25.40.10:FF:000509">
    <property type="entry name" value="Pentatricopeptide repeat-containing protein At4g16390, chloroplastic"/>
    <property type="match status" value="1"/>
</dbReference>
<dbReference type="InterPro" id="IPR002625">
    <property type="entry name" value="Smr_dom"/>
</dbReference>
<dbReference type="PROSITE" id="PS50828">
    <property type="entry name" value="SMR"/>
    <property type="match status" value="1"/>
</dbReference>
<evidence type="ECO:0000256" key="2">
    <source>
        <dbReference type="ARBA" id="ARBA00022737"/>
    </source>
</evidence>
<feature type="repeat" description="PPR" evidence="3">
    <location>
        <begin position="241"/>
        <end position="275"/>
    </location>
</feature>
<dbReference type="SUPFAM" id="SSF81901">
    <property type="entry name" value="HCP-like"/>
    <property type="match status" value="1"/>
</dbReference>
<evidence type="ECO:0000313" key="6">
    <source>
        <dbReference type="EMBL" id="VFU21107.1"/>
    </source>
</evidence>
<dbReference type="SMART" id="SM00463">
    <property type="entry name" value="SMR"/>
    <property type="match status" value="1"/>
</dbReference>
<evidence type="ECO:0000256" key="4">
    <source>
        <dbReference type="SAM" id="MobiDB-lite"/>
    </source>
</evidence>
<evidence type="ECO:0000259" key="5">
    <source>
        <dbReference type="PROSITE" id="PS50828"/>
    </source>
</evidence>
<dbReference type="AlphaFoldDB" id="A0A6N2K5D4"/>
<dbReference type="GO" id="GO:0003729">
    <property type="term" value="F:mRNA binding"/>
    <property type="evidence" value="ECO:0007669"/>
    <property type="project" value="TreeGrafter"/>
</dbReference>
<dbReference type="InterPro" id="IPR002885">
    <property type="entry name" value="PPR_rpt"/>
</dbReference>
<organism evidence="6">
    <name type="scientific">Salix viminalis</name>
    <name type="common">Common osier</name>
    <name type="synonym">Basket willow</name>
    <dbReference type="NCBI Taxonomy" id="40686"/>
    <lineage>
        <taxon>Eukaryota</taxon>
        <taxon>Viridiplantae</taxon>
        <taxon>Streptophyta</taxon>
        <taxon>Embryophyta</taxon>
        <taxon>Tracheophyta</taxon>
        <taxon>Spermatophyta</taxon>
        <taxon>Magnoliopsida</taxon>
        <taxon>eudicotyledons</taxon>
        <taxon>Gunneridae</taxon>
        <taxon>Pentapetalae</taxon>
        <taxon>rosids</taxon>
        <taxon>fabids</taxon>
        <taxon>Malpighiales</taxon>
        <taxon>Salicaceae</taxon>
        <taxon>Saliceae</taxon>
        <taxon>Salix</taxon>
    </lineage>
</organism>
<feature type="repeat" description="PPR" evidence="3">
    <location>
        <begin position="381"/>
        <end position="415"/>
    </location>
</feature>
<accession>A0A6N2K5D4</accession>
<dbReference type="PROSITE" id="PS51375">
    <property type="entry name" value="PPR"/>
    <property type="match status" value="8"/>
</dbReference>